<dbReference type="EMBL" id="KU050077">
    <property type="protein sequence ID" value="AMB48739.1"/>
    <property type="molecule type" value="Genomic_DNA"/>
</dbReference>
<dbReference type="Proteomes" id="UP000282469">
    <property type="component" value="Segment"/>
</dbReference>
<accession>A0A0Y0G7J9</accession>
<name>A0A0Y0G7J9_GHVS</name>
<evidence type="ECO:0000313" key="2">
    <source>
        <dbReference type="Proteomes" id="UP000282469"/>
    </source>
</evidence>
<proteinExistence type="predicted"/>
<sequence length="50" mass="5763">MIFKKICIMNFAGNEIYTCTQMQEKILQELIAYKNHNSINKNVQPSAATQ</sequence>
<organism evidence="1 2">
    <name type="scientific">Glossina hytrovirus (isolate Glossina pallidipes/Ethiopia/Seibersdorf/-)</name>
    <name type="common">GHV</name>
    <dbReference type="NCBI Taxonomy" id="379529"/>
    <lineage>
        <taxon>Viruses</taxon>
        <taxon>Viruses incertae sedis</taxon>
        <taxon>Naldaviricetes</taxon>
        <taxon>Lefavirales</taxon>
        <taxon>Hytrosaviridae</taxon>
        <taxon>Glossinavirus</taxon>
        <taxon>Glossinavirus glopallidipedis</taxon>
    </lineage>
</organism>
<evidence type="ECO:0000313" key="1">
    <source>
        <dbReference type="EMBL" id="AMB48739.1"/>
    </source>
</evidence>
<protein>
    <submittedName>
        <fullName evidence="1">Uncharacterized protein</fullName>
    </submittedName>
</protein>
<reference evidence="1 2" key="1">
    <citation type="journal article" date="2016" name="J. Gen. Virol.">
        <title>Comprehensive annotation of Glossina pallidipes salivary gland hypertrophy virus from Ethiopian tsetse flies: a proteogenomics approach.</title>
        <authorList>
            <person name="Abd-Alla A.M."/>
            <person name="Kariithi H.M."/>
            <person name="Cousserans F."/>
            <person name="Parker N.J."/>
            <person name="Ince I.A."/>
            <person name="Scully E.D."/>
            <person name="Boeren S."/>
            <person name="Geib S.M."/>
            <person name="Mekonnen S."/>
            <person name="Vlak J.M."/>
            <person name="Parker A.G."/>
            <person name="Vreysen M.J."/>
            <person name="Bergoin M."/>
        </authorList>
    </citation>
    <scope>NUCLEOTIDE SEQUENCE [LARGE SCALE GENOMIC DNA]</scope>
    <source>
        <strain evidence="1 2">Ethiopian</strain>
    </source>
</reference>
<organismHost>
    <name type="scientific">Glossina</name>
    <name type="common">tsetse flies</name>
    <dbReference type="NCBI Taxonomy" id="7393"/>
</organismHost>
<gene>
    <name evidence="1" type="ORF">GpSGHVEth135</name>
</gene>